<organism evidence="2 3">
    <name type="scientific">Truncatella angustata</name>
    <dbReference type="NCBI Taxonomy" id="152316"/>
    <lineage>
        <taxon>Eukaryota</taxon>
        <taxon>Fungi</taxon>
        <taxon>Dikarya</taxon>
        <taxon>Ascomycota</taxon>
        <taxon>Pezizomycotina</taxon>
        <taxon>Sordariomycetes</taxon>
        <taxon>Xylariomycetidae</taxon>
        <taxon>Amphisphaeriales</taxon>
        <taxon>Sporocadaceae</taxon>
        <taxon>Truncatella</taxon>
    </lineage>
</organism>
<dbReference type="InterPro" id="IPR022198">
    <property type="entry name" value="DUF3723"/>
</dbReference>
<feature type="non-terminal residue" evidence="2">
    <location>
        <position position="1"/>
    </location>
</feature>
<sequence length="503" mass="57104">MEADCIGIVRVPLTLLSFNLPASVKAPASKNWHPQEQLLRLDLKKIHRLSRSFRLGRCRPSRPEHQMRGIVTPETLETIRKATKLSEQELFETSAVGKFPYVTGSFTIWCLQGRRRAIAAKLAFHDKAWWTVRLYCGAAGPDRVISLLDDIESLCNDASDGTIYRQVRISINKGEHGEVRRCVLKLSPPKRKNVFQLLRRTDVAKALDLLWPLTGLWDGLQLGNIHKHFALHCDPQIIAFVGHIRQVWSQIFQGHNNLEGLLDIETVHFLQFRSPGACKQDEEEIRRAMGLGQLFFLITNRAVRQDLLQNVLSIRGVIPSIRTFHENMKYFSISAQILQKHVEVAKFVEVTAGSRKRQRVDLMTSLCSDWKRPTESCIEIREGAFHPIQIFMTPQLAFIEMFIRAQRNFARLSANAPLQGKQDKKVVAYEDRSCVESFCDMARKAGFMNEKLAHEKSTTQSPNHTTGKTPSLDRAAYATLPAGSNSQIPDTSMPADWRGGKPF</sequence>
<evidence type="ECO:0000256" key="1">
    <source>
        <dbReference type="SAM" id="MobiDB-lite"/>
    </source>
</evidence>
<gene>
    <name evidence="2" type="ORF">BKA67DRAFT_602135</name>
</gene>
<dbReference type="Proteomes" id="UP000758603">
    <property type="component" value="Unassembled WGS sequence"/>
</dbReference>
<dbReference type="EMBL" id="JAGPXC010000002">
    <property type="protein sequence ID" value="KAH6658608.1"/>
    <property type="molecule type" value="Genomic_DNA"/>
</dbReference>
<name>A0A9P9A1R5_9PEZI</name>
<reference evidence="2" key="1">
    <citation type="journal article" date="2021" name="Nat. Commun.">
        <title>Genetic determinants of endophytism in the Arabidopsis root mycobiome.</title>
        <authorList>
            <person name="Mesny F."/>
            <person name="Miyauchi S."/>
            <person name="Thiergart T."/>
            <person name="Pickel B."/>
            <person name="Atanasova L."/>
            <person name="Karlsson M."/>
            <person name="Huettel B."/>
            <person name="Barry K.W."/>
            <person name="Haridas S."/>
            <person name="Chen C."/>
            <person name="Bauer D."/>
            <person name="Andreopoulos W."/>
            <person name="Pangilinan J."/>
            <person name="LaButti K."/>
            <person name="Riley R."/>
            <person name="Lipzen A."/>
            <person name="Clum A."/>
            <person name="Drula E."/>
            <person name="Henrissat B."/>
            <person name="Kohler A."/>
            <person name="Grigoriev I.V."/>
            <person name="Martin F.M."/>
            <person name="Hacquard S."/>
        </authorList>
    </citation>
    <scope>NUCLEOTIDE SEQUENCE</scope>
    <source>
        <strain evidence="2">MPI-SDFR-AT-0073</strain>
    </source>
</reference>
<comment type="caution">
    <text evidence="2">The sequence shown here is derived from an EMBL/GenBank/DDBJ whole genome shotgun (WGS) entry which is preliminary data.</text>
</comment>
<dbReference type="RefSeq" id="XP_045962842.1">
    <property type="nucleotide sequence ID" value="XM_046105335.1"/>
</dbReference>
<dbReference type="OrthoDB" id="4932578at2759"/>
<dbReference type="AlphaFoldDB" id="A0A9P9A1R5"/>
<evidence type="ECO:0000313" key="2">
    <source>
        <dbReference type="EMBL" id="KAH6658608.1"/>
    </source>
</evidence>
<dbReference type="GeneID" id="70134226"/>
<keyword evidence="3" id="KW-1185">Reference proteome</keyword>
<feature type="region of interest" description="Disordered" evidence="1">
    <location>
        <begin position="480"/>
        <end position="503"/>
    </location>
</feature>
<accession>A0A9P9A1R5</accession>
<proteinExistence type="predicted"/>
<dbReference type="Pfam" id="PF12520">
    <property type="entry name" value="DUF3723"/>
    <property type="match status" value="1"/>
</dbReference>
<evidence type="ECO:0000313" key="3">
    <source>
        <dbReference type="Proteomes" id="UP000758603"/>
    </source>
</evidence>
<protein>
    <submittedName>
        <fullName evidence="2">Uncharacterized protein</fullName>
    </submittedName>
</protein>